<proteinExistence type="predicted"/>
<dbReference type="InterPro" id="IPR036661">
    <property type="entry name" value="Luciferase-like_sf"/>
</dbReference>
<dbReference type="SUPFAM" id="SSF51679">
    <property type="entry name" value="Bacterial luciferase-like"/>
    <property type="match status" value="1"/>
</dbReference>
<dbReference type="GO" id="GO:0016705">
    <property type="term" value="F:oxidoreductase activity, acting on paired donors, with incorporation or reduction of molecular oxygen"/>
    <property type="evidence" value="ECO:0007669"/>
    <property type="project" value="InterPro"/>
</dbReference>
<dbReference type="PANTHER" id="PTHR30137">
    <property type="entry name" value="LUCIFERASE-LIKE MONOOXYGENASE"/>
    <property type="match status" value="1"/>
</dbReference>
<feature type="region of interest" description="Disordered" evidence="3">
    <location>
        <begin position="1"/>
        <end position="30"/>
    </location>
</feature>
<keyword evidence="6" id="KW-1185">Reference proteome</keyword>
<dbReference type="InterPro" id="IPR019949">
    <property type="entry name" value="CmoO-like"/>
</dbReference>
<dbReference type="GO" id="GO:0005829">
    <property type="term" value="C:cytosol"/>
    <property type="evidence" value="ECO:0007669"/>
    <property type="project" value="TreeGrafter"/>
</dbReference>
<accession>A0A1I1SEU7</accession>
<protein>
    <recommendedName>
        <fullName evidence="2">Luciferase-like monooxygenase</fullName>
    </recommendedName>
</protein>
<dbReference type="AlphaFoldDB" id="A0A1I1SEU7"/>
<evidence type="ECO:0000256" key="2">
    <source>
        <dbReference type="ARBA" id="ARBA00074555"/>
    </source>
</evidence>
<feature type="domain" description="Luciferase-like" evidence="4">
    <location>
        <begin position="48"/>
        <end position="329"/>
    </location>
</feature>
<sequence>MDRMTTMIPPSHGPSTPSSPFAAPPAGDGTRRRPALSMLDLVAVREGGSVADALKVALRTAQHVESLGFQRYWLAEHHNMPGIASSATAVLVGHIAGGTRSIRVGSGGIMLPNHAPLVVAEAFGTLAELYPGRIDLGLGRAPGTDGPTMRALRRDRVETEEDFPRDVAELQRLLGPAQPGQRIVAVPGADTQVPIWLLGSSLFSAQLAAERGLPYAFASHFAPRLLHPALDLYRRLFRPSAVLERPYVAVGVPVIAAPTDAEAEYLASSTYQRVLGILTGRRGLLQPPVEGYAATLSPQERAAIGDFLAAGVVGGPETVRSGLHELAEATRADEFMLVSDVYDPALRLRSLEIVAQASAAA</sequence>
<dbReference type="InterPro" id="IPR011251">
    <property type="entry name" value="Luciferase-like_dom"/>
</dbReference>
<gene>
    <name evidence="5" type="ORF">SAMN04489710_102160</name>
</gene>
<dbReference type="Proteomes" id="UP000199517">
    <property type="component" value="Unassembled WGS sequence"/>
</dbReference>
<evidence type="ECO:0000313" key="5">
    <source>
        <dbReference type="EMBL" id="SFD44852.1"/>
    </source>
</evidence>
<dbReference type="PANTHER" id="PTHR30137:SF6">
    <property type="entry name" value="LUCIFERASE-LIKE MONOOXYGENASE"/>
    <property type="match status" value="1"/>
</dbReference>
<evidence type="ECO:0000256" key="1">
    <source>
        <dbReference type="ARBA" id="ARBA00007789"/>
    </source>
</evidence>
<dbReference type="NCBIfam" id="TIGR03558">
    <property type="entry name" value="oxido_grp_1"/>
    <property type="match status" value="1"/>
</dbReference>
<dbReference type="STRING" id="32040.SAMN04489710_102160"/>
<evidence type="ECO:0000256" key="3">
    <source>
        <dbReference type="SAM" id="MobiDB-lite"/>
    </source>
</evidence>
<organism evidence="5 6">
    <name type="scientific">Paracidovorax konjaci</name>
    <dbReference type="NCBI Taxonomy" id="32040"/>
    <lineage>
        <taxon>Bacteria</taxon>
        <taxon>Pseudomonadati</taxon>
        <taxon>Pseudomonadota</taxon>
        <taxon>Betaproteobacteria</taxon>
        <taxon>Burkholderiales</taxon>
        <taxon>Comamonadaceae</taxon>
        <taxon>Paracidovorax</taxon>
    </lineage>
</organism>
<dbReference type="InterPro" id="IPR050766">
    <property type="entry name" value="Bact_Lucif_Oxidored"/>
</dbReference>
<reference evidence="6" key="1">
    <citation type="submission" date="2016-10" db="EMBL/GenBank/DDBJ databases">
        <authorList>
            <person name="Varghese N."/>
            <person name="Submissions S."/>
        </authorList>
    </citation>
    <scope>NUCLEOTIDE SEQUENCE [LARGE SCALE GENOMIC DNA]</scope>
    <source>
        <strain evidence="6">DSM 7481</strain>
    </source>
</reference>
<name>A0A1I1SEU7_9BURK</name>
<evidence type="ECO:0000259" key="4">
    <source>
        <dbReference type="Pfam" id="PF00296"/>
    </source>
</evidence>
<feature type="compositionally biased region" description="Low complexity" evidence="3">
    <location>
        <begin position="9"/>
        <end position="26"/>
    </location>
</feature>
<evidence type="ECO:0000313" key="6">
    <source>
        <dbReference type="Proteomes" id="UP000199517"/>
    </source>
</evidence>
<comment type="similarity">
    <text evidence="1">To bacterial alkanal monooxygenase alpha and beta chains.</text>
</comment>
<dbReference type="EMBL" id="FOMQ01000002">
    <property type="protein sequence ID" value="SFD44852.1"/>
    <property type="molecule type" value="Genomic_DNA"/>
</dbReference>
<dbReference type="Pfam" id="PF00296">
    <property type="entry name" value="Bac_luciferase"/>
    <property type="match status" value="1"/>
</dbReference>
<dbReference type="Gene3D" id="3.20.20.30">
    <property type="entry name" value="Luciferase-like domain"/>
    <property type="match status" value="1"/>
</dbReference>
<dbReference type="FunFam" id="3.20.20.30:FF:000002">
    <property type="entry name" value="LLM class flavin-dependent oxidoreductase"/>
    <property type="match status" value="1"/>
</dbReference>